<evidence type="ECO:0000313" key="3">
    <source>
        <dbReference type="EMBL" id="TVU09920.1"/>
    </source>
</evidence>
<feature type="non-terminal residue" evidence="3">
    <location>
        <position position="1"/>
    </location>
</feature>
<keyword evidence="4" id="KW-1185">Reference proteome</keyword>
<name>A0A5J9TET9_9POAL</name>
<dbReference type="GO" id="GO:0008083">
    <property type="term" value="F:growth factor activity"/>
    <property type="evidence" value="ECO:0007669"/>
    <property type="project" value="InterPro"/>
</dbReference>
<dbReference type="PANTHER" id="PTHR36313">
    <property type="entry name" value="ROOT MERISTEM GROWTH FACTOR 2"/>
    <property type="match status" value="1"/>
</dbReference>
<feature type="signal peptide" evidence="2">
    <location>
        <begin position="1"/>
        <end position="24"/>
    </location>
</feature>
<dbReference type="OrthoDB" id="691679at2759"/>
<comment type="caution">
    <text evidence="3">The sequence shown here is derived from an EMBL/GenBank/DDBJ whole genome shotgun (WGS) entry which is preliminary data.</text>
</comment>
<feature type="region of interest" description="Disordered" evidence="1">
    <location>
        <begin position="152"/>
        <end position="171"/>
    </location>
</feature>
<accession>A0A5J9TET9</accession>
<dbReference type="Gramene" id="TVU09920">
    <property type="protein sequence ID" value="TVU09920"/>
    <property type="gene ID" value="EJB05_43419"/>
</dbReference>
<reference evidence="3 4" key="1">
    <citation type="journal article" date="2019" name="Sci. Rep.">
        <title>A high-quality genome of Eragrostis curvula grass provides insights into Poaceae evolution and supports new strategies to enhance forage quality.</title>
        <authorList>
            <person name="Carballo J."/>
            <person name="Santos B.A.C.M."/>
            <person name="Zappacosta D."/>
            <person name="Garbus I."/>
            <person name="Selva J.P."/>
            <person name="Gallo C.A."/>
            <person name="Diaz A."/>
            <person name="Albertini E."/>
            <person name="Caccamo M."/>
            <person name="Echenique V."/>
        </authorList>
    </citation>
    <scope>NUCLEOTIDE SEQUENCE [LARGE SCALE GENOMIC DNA]</scope>
    <source>
        <strain evidence="4">cv. Victoria</strain>
        <tissue evidence="3">Leaf</tissue>
    </source>
</reference>
<feature type="chain" id="PRO_5023810386" evidence="2">
    <location>
        <begin position="25"/>
        <end position="171"/>
    </location>
</feature>
<protein>
    <submittedName>
        <fullName evidence="3">Uncharacterized protein</fullName>
    </submittedName>
</protein>
<gene>
    <name evidence="3" type="ORF">EJB05_43419</name>
</gene>
<dbReference type="PANTHER" id="PTHR36313:SF7">
    <property type="entry name" value="OS09G0474600 PROTEIN"/>
    <property type="match status" value="1"/>
</dbReference>
<dbReference type="InterPro" id="IPR038804">
    <property type="entry name" value="RGF3"/>
</dbReference>
<dbReference type="EMBL" id="RWGY01000039">
    <property type="protein sequence ID" value="TVU09920.1"/>
    <property type="molecule type" value="Genomic_DNA"/>
</dbReference>
<evidence type="ECO:0000313" key="4">
    <source>
        <dbReference type="Proteomes" id="UP000324897"/>
    </source>
</evidence>
<dbReference type="AlphaFoldDB" id="A0A5J9TET9"/>
<sequence>MRCAGVLLALLFSLSALSASTAEAHKRRLSDNAALLTGRKLFRGRKIMAAPEHGDSMKHDEVMEGKGAKSTGANTVHVHEEEKTVEVSVVGLSGESAGRANPEADASSETVHEEGKRSKGPTHAMFPQPRQSDAAATAPELFSMDYNAKLPARHHRPINNDAPLDVLAKKP</sequence>
<evidence type="ECO:0000256" key="1">
    <source>
        <dbReference type="SAM" id="MobiDB-lite"/>
    </source>
</evidence>
<proteinExistence type="predicted"/>
<dbReference type="Proteomes" id="UP000324897">
    <property type="component" value="Chromosome 3"/>
</dbReference>
<keyword evidence="2" id="KW-0732">Signal</keyword>
<dbReference type="GO" id="GO:0010082">
    <property type="term" value="P:regulation of root meristem growth"/>
    <property type="evidence" value="ECO:0007669"/>
    <property type="project" value="InterPro"/>
</dbReference>
<feature type="region of interest" description="Disordered" evidence="1">
    <location>
        <begin position="93"/>
        <end position="140"/>
    </location>
</feature>
<organism evidence="3 4">
    <name type="scientific">Eragrostis curvula</name>
    <name type="common">weeping love grass</name>
    <dbReference type="NCBI Taxonomy" id="38414"/>
    <lineage>
        <taxon>Eukaryota</taxon>
        <taxon>Viridiplantae</taxon>
        <taxon>Streptophyta</taxon>
        <taxon>Embryophyta</taxon>
        <taxon>Tracheophyta</taxon>
        <taxon>Spermatophyta</taxon>
        <taxon>Magnoliopsida</taxon>
        <taxon>Liliopsida</taxon>
        <taxon>Poales</taxon>
        <taxon>Poaceae</taxon>
        <taxon>PACMAD clade</taxon>
        <taxon>Chloridoideae</taxon>
        <taxon>Eragrostideae</taxon>
        <taxon>Eragrostidinae</taxon>
        <taxon>Eragrostis</taxon>
    </lineage>
</organism>
<evidence type="ECO:0000256" key="2">
    <source>
        <dbReference type="SAM" id="SignalP"/>
    </source>
</evidence>